<comment type="catalytic activity">
    <reaction evidence="2">
        <text>5-(methylsulfanyl)-alpha-D-ribose 1-phosphate = 5-(methylsulfanyl)-D-ribulose 1-phosphate</text>
        <dbReference type="Rhea" id="RHEA:19989"/>
        <dbReference type="ChEBI" id="CHEBI:58533"/>
        <dbReference type="ChEBI" id="CHEBI:58548"/>
        <dbReference type="EC" id="5.3.1.23"/>
    </reaction>
</comment>
<protein>
    <recommendedName>
        <fullName evidence="2">Putative methylthioribose-1-phosphate isomerase</fullName>
        <shortName evidence="2">M1Pi</shortName>
        <shortName evidence="2">MTR-1-P isomerase</shortName>
        <ecNumber evidence="2">5.3.1.23</ecNumber>
    </recommendedName>
    <alternativeName>
        <fullName evidence="2">MTNA-like protein</fullName>
        <shortName evidence="2">aMTNA</shortName>
    </alternativeName>
    <alternativeName>
        <fullName evidence="2">S-methyl-5-thioribose-1-phosphate isomerase</fullName>
    </alternativeName>
</protein>
<evidence type="ECO:0000313" key="4">
    <source>
        <dbReference type="Proteomes" id="UP000054284"/>
    </source>
</evidence>
<comment type="function">
    <text evidence="2">Catalyzes the interconversion of methylthioribose-1-phosphate (MTR-1-P) into methylthioribulose-1-phosphate (MTRu-1-P).</text>
</comment>
<keyword evidence="2" id="KW-0486">Methionine biosynthesis</keyword>
<evidence type="ECO:0000313" key="3">
    <source>
        <dbReference type="EMBL" id="EWG07682.1"/>
    </source>
</evidence>
<dbReference type="Pfam" id="PF01008">
    <property type="entry name" value="IF-2B"/>
    <property type="match status" value="1"/>
</dbReference>
<organism evidence="3 4">
    <name type="scientific">Candidatus Aramenus sulfurataquae</name>
    <dbReference type="NCBI Taxonomy" id="1326980"/>
    <lineage>
        <taxon>Archaea</taxon>
        <taxon>Thermoproteota</taxon>
        <taxon>Thermoprotei</taxon>
        <taxon>Sulfolobales</taxon>
        <taxon>Sulfolobaceae</taxon>
        <taxon>Candidatus Aramenus</taxon>
    </lineage>
</organism>
<dbReference type="InterPro" id="IPR037171">
    <property type="entry name" value="NagB/RpiA_transferase-like"/>
</dbReference>
<keyword evidence="3" id="KW-0648">Protein biosynthesis</keyword>
<evidence type="ECO:0000256" key="2">
    <source>
        <dbReference type="HAMAP-Rule" id="MF_01678"/>
    </source>
</evidence>
<dbReference type="GO" id="GO:0019509">
    <property type="term" value="P:L-methionine salvage from methylthioadenosine"/>
    <property type="evidence" value="ECO:0007669"/>
    <property type="project" value="UniProtKB-UniRule"/>
</dbReference>
<keyword evidence="3" id="KW-0396">Initiation factor</keyword>
<dbReference type="Gene3D" id="3.40.50.10470">
    <property type="entry name" value="Translation initiation factor eif-2b, domain 2"/>
    <property type="match status" value="1"/>
</dbReference>
<sequence length="375" mass="41125">MKISLKELKEIYKPKLVPLNWDNERNVLVLLDQSALPFEKMFVETRTPEEVADAIRQMKIRGAPAIGIAGAYGMVTALLNSSTLEEALSSLSRAKATLDRARPTAVNLSWATSRMLNVARNAVENGLVKNVRELVDLMKAEAKKIYDEEYEAELQMGLYGLEKVNDGDTILTQCNAGGLATGTGLGTALAPVKIAHALGMKVSVIAPETRPWLQGSRLTVYELMAEGIPVTLIADTAVGLVMYKGMVNSVMVGADRILADGHVFNKIGTFKEAVIAHELGIPFYVLAPTSTFDLKNSVENVVIEERDPNEVRTVRGVPIAPEGAKVYNPVFDVTPPKYVTAIITEKGIIYPPFDKNVRKVVEKKMSSFLAFRHFH</sequence>
<dbReference type="GO" id="GO:0003743">
    <property type="term" value="F:translation initiation factor activity"/>
    <property type="evidence" value="ECO:0007669"/>
    <property type="project" value="UniProtKB-KW"/>
</dbReference>
<name>W7KY92_9CREN</name>
<dbReference type="InterPro" id="IPR042529">
    <property type="entry name" value="IF_2B-like_C"/>
</dbReference>
<dbReference type="Gene3D" id="1.20.120.420">
    <property type="entry name" value="translation initiation factor eif-2b, domain 1"/>
    <property type="match status" value="1"/>
</dbReference>
<feature type="binding site" evidence="2">
    <location>
        <position position="102"/>
    </location>
    <ligand>
        <name>substrate</name>
    </ligand>
</feature>
<dbReference type="HAMAP" id="MF_01678">
    <property type="entry name" value="Salvage_MtnA"/>
    <property type="match status" value="1"/>
</dbReference>
<dbReference type="InterPro" id="IPR005251">
    <property type="entry name" value="IF-M1Pi"/>
</dbReference>
<dbReference type="FunFam" id="1.20.120.420:FF:000003">
    <property type="entry name" value="Methylthioribose-1-phosphate isomerase"/>
    <property type="match status" value="1"/>
</dbReference>
<dbReference type="EC" id="5.3.1.23" evidence="2"/>
<dbReference type="InterPro" id="IPR000649">
    <property type="entry name" value="IF-2B-related"/>
</dbReference>
<dbReference type="FunFam" id="3.40.50.10470:FF:000006">
    <property type="entry name" value="Methylthioribose-1-phosphate isomerase"/>
    <property type="match status" value="1"/>
</dbReference>
<dbReference type="SUPFAM" id="SSF100950">
    <property type="entry name" value="NagB/RpiA/CoA transferase-like"/>
    <property type="match status" value="1"/>
</dbReference>
<reference evidence="3 4" key="1">
    <citation type="journal article" date="2014" name="Genome Announc.">
        <title>Draft Genome Sequence of the Sulfolobales Archaeon AZ1, Obtained through Metagenomic Analysis of a Mexican Hot Spring.</title>
        <authorList>
            <person name="Servin-Garciduenas L.E."/>
            <person name="Martinez-Romero E."/>
        </authorList>
    </citation>
    <scope>NUCLEOTIDE SEQUENCE [LARGE SCALE GENOMIC DNA]</scope>
    <source>
        <strain evidence="3">AZ1-illumnia</strain>
    </source>
</reference>
<dbReference type="NCBIfam" id="NF004326">
    <property type="entry name" value="PRK05720.1"/>
    <property type="match status" value="1"/>
</dbReference>
<feature type="binding site" evidence="2">
    <location>
        <position position="214"/>
    </location>
    <ligand>
        <name>substrate</name>
    </ligand>
</feature>
<dbReference type="InterPro" id="IPR027363">
    <property type="entry name" value="M1Pi_N"/>
</dbReference>
<evidence type="ECO:0000256" key="1">
    <source>
        <dbReference type="ARBA" id="ARBA00023235"/>
    </source>
</evidence>
<dbReference type="Proteomes" id="UP000054284">
    <property type="component" value="Unassembled WGS sequence"/>
</dbReference>
<dbReference type="NCBIfam" id="TIGR00524">
    <property type="entry name" value="eIF-2B_rel"/>
    <property type="match status" value="1"/>
</dbReference>
<feature type="site" description="Transition state stabilizer" evidence="2">
    <location>
        <position position="174"/>
    </location>
</feature>
<feature type="binding site" evidence="2">
    <location>
        <begin position="265"/>
        <end position="266"/>
    </location>
    <ligand>
        <name>substrate</name>
    </ligand>
</feature>
<comment type="similarity">
    <text evidence="2">Belongs to the EIF-2B alpha/beta/delta subunits family. MtnA subfamily.</text>
</comment>
<keyword evidence="4" id="KW-1185">Reference proteome</keyword>
<feature type="active site" description="Proton donor" evidence="2">
    <location>
        <position position="255"/>
    </location>
</feature>
<dbReference type="NCBIfam" id="NF004436">
    <property type="entry name" value="PRK05772.1"/>
    <property type="match status" value="1"/>
</dbReference>
<dbReference type="PATRIC" id="fig|1326980.6.peg.835"/>
<comment type="caution">
    <text evidence="3">The sequence shown here is derived from an EMBL/GenBank/DDBJ whole genome shotgun (WGS) entry which is preliminary data.</text>
</comment>
<feature type="binding site" evidence="2">
    <location>
        <begin position="61"/>
        <end position="63"/>
    </location>
    <ligand>
        <name>substrate</name>
    </ligand>
</feature>
<keyword evidence="2" id="KW-0028">Amino-acid biosynthesis</keyword>
<dbReference type="PANTHER" id="PTHR43475:SF1">
    <property type="entry name" value="METHYLTHIORIBOSE-1-PHOSPHATE ISOMERASE"/>
    <property type="match status" value="1"/>
</dbReference>
<dbReference type="InterPro" id="IPR011559">
    <property type="entry name" value="Initiation_fac_2B_a/b/d"/>
</dbReference>
<keyword evidence="1 2" id="KW-0413">Isomerase</keyword>
<proteinExistence type="inferred from homology"/>
<dbReference type="AlphaFoldDB" id="W7KY92"/>
<dbReference type="EMBL" id="ASRH01000003">
    <property type="protein sequence ID" value="EWG07682.1"/>
    <property type="molecule type" value="Genomic_DNA"/>
</dbReference>
<dbReference type="GO" id="GO:0046523">
    <property type="term" value="F:S-methyl-5-thioribose-1-phosphate isomerase activity"/>
    <property type="evidence" value="ECO:0007669"/>
    <property type="project" value="UniProtKB-UniRule"/>
</dbReference>
<dbReference type="PANTHER" id="PTHR43475">
    <property type="entry name" value="METHYLTHIORIBOSE-1-PHOSPHATE ISOMERASE"/>
    <property type="match status" value="1"/>
</dbReference>
<accession>W7KY92</accession>
<dbReference type="NCBIfam" id="TIGR00512">
    <property type="entry name" value="salvage_mtnA"/>
    <property type="match status" value="1"/>
</dbReference>
<gene>
    <name evidence="3" type="ORF">ASUL_04219</name>
</gene>